<name>A0A840QIR6_9PSEU</name>
<dbReference type="Proteomes" id="UP000584374">
    <property type="component" value="Unassembled WGS sequence"/>
</dbReference>
<evidence type="ECO:0000259" key="1">
    <source>
        <dbReference type="PROSITE" id="PS50222"/>
    </source>
</evidence>
<evidence type="ECO:0000313" key="2">
    <source>
        <dbReference type="EMBL" id="MBB5158798.1"/>
    </source>
</evidence>
<dbReference type="InterPro" id="IPR002048">
    <property type="entry name" value="EF_hand_dom"/>
</dbReference>
<protein>
    <submittedName>
        <fullName evidence="2">Ca2+-binding EF-hand superfamily protein</fullName>
    </submittedName>
</protein>
<dbReference type="SMART" id="SM00054">
    <property type="entry name" value="EFh"/>
    <property type="match status" value="3"/>
</dbReference>
<dbReference type="EMBL" id="JACHIW010000002">
    <property type="protein sequence ID" value="MBB5158798.1"/>
    <property type="molecule type" value="Genomic_DNA"/>
</dbReference>
<dbReference type="PROSITE" id="PS50222">
    <property type="entry name" value="EF_HAND_2"/>
    <property type="match status" value="1"/>
</dbReference>
<dbReference type="InterPro" id="IPR018247">
    <property type="entry name" value="EF_Hand_1_Ca_BS"/>
</dbReference>
<dbReference type="SUPFAM" id="SSF47473">
    <property type="entry name" value="EF-hand"/>
    <property type="match status" value="1"/>
</dbReference>
<sequence>MTTAIANDRLLKRFEKWDSDASGTLERGDFEMEAIKVARAFGKDLASAEARALTDAFTGLFDYLAQEAGTADSISRGDFVRVNENLIFEQGEASFNRVLGPVVQAIVGLCDKNDDGQINAEEFASWLSGVGMSRAEAQDAFAKVDTNGNGELSVDELLAAVRKYHFGQLDVELLG</sequence>
<dbReference type="Gene3D" id="1.10.238.10">
    <property type="entry name" value="EF-hand"/>
    <property type="match status" value="1"/>
</dbReference>
<dbReference type="PROSITE" id="PS00018">
    <property type="entry name" value="EF_HAND_1"/>
    <property type="match status" value="2"/>
</dbReference>
<comment type="caution">
    <text evidence="2">The sequence shown here is derived from an EMBL/GenBank/DDBJ whole genome shotgun (WGS) entry which is preliminary data.</text>
</comment>
<dbReference type="RefSeq" id="WP_184730786.1">
    <property type="nucleotide sequence ID" value="NZ_JACHIW010000002.1"/>
</dbReference>
<organism evidence="2 3">
    <name type="scientific">Saccharopolyspora phatthalungensis</name>
    <dbReference type="NCBI Taxonomy" id="664693"/>
    <lineage>
        <taxon>Bacteria</taxon>
        <taxon>Bacillati</taxon>
        <taxon>Actinomycetota</taxon>
        <taxon>Actinomycetes</taxon>
        <taxon>Pseudonocardiales</taxon>
        <taxon>Pseudonocardiaceae</taxon>
        <taxon>Saccharopolyspora</taxon>
    </lineage>
</organism>
<dbReference type="AlphaFoldDB" id="A0A840QIR6"/>
<feature type="domain" description="EF-hand" evidence="1">
    <location>
        <begin position="132"/>
        <end position="167"/>
    </location>
</feature>
<keyword evidence="3" id="KW-1185">Reference proteome</keyword>
<reference evidence="2 3" key="1">
    <citation type="submission" date="2020-08" db="EMBL/GenBank/DDBJ databases">
        <title>Sequencing the genomes of 1000 actinobacteria strains.</title>
        <authorList>
            <person name="Klenk H.-P."/>
        </authorList>
    </citation>
    <scope>NUCLEOTIDE SEQUENCE [LARGE SCALE GENOMIC DNA]</scope>
    <source>
        <strain evidence="2 3">DSM 45584</strain>
    </source>
</reference>
<proteinExistence type="predicted"/>
<gene>
    <name evidence="2" type="ORF">BJ970_006397</name>
</gene>
<dbReference type="InterPro" id="IPR011992">
    <property type="entry name" value="EF-hand-dom_pair"/>
</dbReference>
<accession>A0A840QIR6</accession>
<dbReference type="Pfam" id="PF13499">
    <property type="entry name" value="EF-hand_7"/>
    <property type="match status" value="1"/>
</dbReference>
<evidence type="ECO:0000313" key="3">
    <source>
        <dbReference type="Proteomes" id="UP000584374"/>
    </source>
</evidence>
<dbReference type="CDD" id="cd00051">
    <property type="entry name" value="EFh"/>
    <property type="match status" value="1"/>
</dbReference>
<dbReference type="GO" id="GO:0005509">
    <property type="term" value="F:calcium ion binding"/>
    <property type="evidence" value="ECO:0007669"/>
    <property type="project" value="InterPro"/>
</dbReference>